<feature type="transmembrane region" description="Helical" evidence="1">
    <location>
        <begin position="55"/>
        <end position="78"/>
    </location>
</feature>
<feature type="transmembrane region" description="Helical" evidence="1">
    <location>
        <begin position="90"/>
        <end position="107"/>
    </location>
</feature>
<feature type="transmembrane region" description="Helical" evidence="1">
    <location>
        <begin position="18"/>
        <end position="35"/>
    </location>
</feature>
<keyword evidence="1" id="KW-1133">Transmembrane helix</keyword>
<dbReference type="RefSeq" id="WP_160346483.1">
    <property type="nucleotide sequence ID" value="NZ_WSRR01000018.1"/>
</dbReference>
<dbReference type="OrthoDB" id="2381855at2"/>
<keyword evidence="1" id="KW-0472">Membrane</keyword>
<name>A0A6N8JP42_9ACTN</name>
<evidence type="ECO:0000313" key="2">
    <source>
        <dbReference type="EMBL" id="MVX61352.1"/>
    </source>
</evidence>
<comment type="caution">
    <text evidence="2">The sequence shown here is derived from an EMBL/GenBank/DDBJ whole genome shotgun (WGS) entry which is preliminary data.</text>
</comment>
<sequence>MRSVALELAYNAGRARGALVFDLVVLAFCFAGFYGNEHGLKPFAVAAFPGSPATYLVQCHLNDFLGGAAFLAYTNLLLDLVRPDMRIRRLATSLVYLFFCGLFWEYAAPLFVKASTADPLDLVAYLAGAVVYWLAGRPLRRLLRGHSVERATG</sequence>
<dbReference type="EMBL" id="WSRR01000018">
    <property type="protein sequence ID" value="MVX61352.1"/>
    <property type="molecule type" value="Genomic_DNA"/>
</dbReference>
<accession>A0A6N8JP42</accession>
<keyword evidence="3" id="KW-1185">Reference proteome</keyword>
<organism evidence="2 3">
    <name type="scientific">Adlercreutzia mucosicola</name>
    <dbReference type="NCBI Taxonomy" id="580026"/>
    <lineage>
        <taxon>Bacteria</taxon>
        <taxon>Bacillati</taxon>
        <taxon>Actinomycetota</taxon>
        <taxon>Coriobacteriia</taxon>
        <taxon>Eggerthellales</taxon>
        <taxon>Eggerthellaceae</taxon>
        <taxon>Adlercreutzia</taxon>
    </lineage>
</organism>
<reference evidence="2 3" key="1">
    <citation type="submission" date="2019-12" db="EMBL/GenBank/DDBJ databases">
        <title>Microbes associate with the intestines of laboratory mice.</title>
        <authorList>
            <person name="Navarre W."/>
            <person name="Wong E."/>
        </authorList>
    </citation>
    <scope>NUCLEOTIDE SEQUENCE [LARGE SCALE GENOMIC DNA]</scope>
    <source>
        <strain evidence="2 3">NM66_B29</strain>
    </source>
</reference>
<evidence type="ECO:0000313" key="3">
    <source>
        <dbReference type="Proteomes" id="UP000463388"/>
    </source>
</evidence>
<evidence type="ECO:0000256" key="1">
    <source>
        <dbReference type="SAM" id="Phobius"/>
    </source>
</evidence>
<gene>
    <name evidence="2" type="ORF">GKZ27_07780</name>
</gene>
<proteinExistence type="predicted"/>
<dbReference type="AlphaFoldDB" id="A0A6N8JP42"/>
<feature type="transmembrane region" description="Helical" evidence="1">
    <location>
        <begin position="119"/>
        <end position="135"/>
    </location>
</feature>
<protein>
    <submittedName>
        <fullName evidence="2">Uncharacterized protein</fullName>
    </submittedName>
</protein>
<keyword evidence="1" id="KW-0812">Transmembrane</keyword>
<dbReference type="Proteomes" id="UP000463388">
    <property type="component" value="Unassembled WGS sequence"/>
</dbReference>